<dbReference type="Proteomes" id="UP000199137">
    <property type="component" value="Unassembled WGS sequence"/>
</dbReference>
<dbReference type="InterPro" id="IPR014729">
    <property type="entry name" value="Rossmann-like_a/b/a_fold"/>
</dbReference>
<dbReference type="SUPFAM" id="SSF52402">
    <property type="entry name" value="Adenine nucleotide alpha hydrolases-like"/>
    <property type="match status" value="1"/>
</dbReference>
<evidence type="ECO:0000313" key="3">
    <source>
        <dbReference type="Proteomes" id="UP000199137"/>
    </source>
</evidence>
<dbReference type="PANTHER" id="PTHR43196:SF2">
    <property type="entry name" value="PHOSPHOADENOSINE PHOSPHOSULFATE REDUCTASE"/>
    <property type="match status" value="1"/>
</dbReference>
<dbReference type="InterPro" id="IPR002500">
    <property type="entry name" value="PAPS_reduct_dom"/>
</dbReference>
<reference evidence="2 3" key="1">
    <citation type="submission" date="2016-10" db="EMBL/GenBank/DDBJ databases">
        <authorList>
            <person name="de Groot N.N."/>
        </authorList>
    </citation>
    <scope>NUCLEOTIDE SEQUENCE [LARGE SCALE GENOMIC DNA]</scope>
    <source>
        <strain evidence="2 3">DSM 44637</strain>
    </source>
</reference>
<dbReference type="EMBL" id="FOWC01000009">
    <property type="protein sequence ID" value="SFQ19173.1"/>
    <property type="molecule type" value="Genomic_DNA"/>
</dbReference>
<gene>
    <name evidence="2" type="ORF">SAMN05421854_109233</name>
</gene>
<dbReference type="AlphaFoldDB" id="A0A1I5WHA2"/>
<proteinExistence type="predicted"/>
<accession>A0A1I5WHA2</accession>
<organism evidence="2 3">
    <name type="scientific">Amycolatopsis rubida</name>
    <dbReference type="NCBI Taxonomy" id="112413"/>
    <lineage>
        <taxon>Bacteria</taxon>
        <taxon>Bacillati</taxon>
        <taxon>Actinomycetota</taxon>
        <taxon>Actinomycetes</taxon>
        <taxon>Pseudonocardiales</taxon>
        <taxon>Pseudonocardiaceae</taxon>
        <taxon>Amycolatopsis</taxon>
    </lineage>
</organism>
<dbReference type="InterPro" id="IPR050128">
    <property type="entry name" value="Sulfate_adenylyltrnsfr_sub2"/>
</dbReference>
<feature type="domain" description="Phosphoadenosine phosphosulphate reductase" evidence="1">
    <location>
        <begin position="18"/>
        <end position="208"/>
    </location>
</feature>
<evidence type="ECO:0000313" key="2">
    <source>
        <dbReference type="EMBL" id="SFQ19173.1"/>
    </source>
</evidence>
<dbReference type="OrthoDB" id="7574889at2"/>
<protein>
    <submittedName>
        <fullName evidence="2">3'-phosphoadenosine 5'-phosphosulfate sulfotransferase (PAPS reductase)/FAD synthetase</fullName>
    </submittedName>
</protein>
<dbReference type="Gene3D" id="3.40.50.620">
    <property type="entry name" value="HUPs"/>
    <property type="match status" value="1"/>
</dbReference>
<evidence type="ECO:0000259" key="1">
    <source>
        <dbReference type="Pfam" id="PF01507"/>
    </source>
</evidence>
<sequence>MHASTTEMPDLAAYDVILVNSSGGKDSQAMLDEVCVLAEAAGVLDRITVLHCALGHVEWPGTSELARAQAGHYGVRYEQRHREQGLLLDQVRRRGRWPSASARYCTSDQKRGPARKLITQLVAELGDLGRPARVLNCMGLRAEESRARLKKARLSRDEAASSGRRTVDTWLPIHDWTETQVWQRIHASGVPYHPAYDQGMTRLSCSLCVLASRADLVRAAQLRPELAAEYADLEAEIGHRFRNDLSMADIIPAAEQDATAECTEETATIDLGQGRLWWPRFERQSDRYGTVFLLTGPDAEDYVSFDNAPVGQPGRLVAIVVETRHSGHCGDIARSLAPVTPSVGEEITLGAGTLFTDADDDFGVRTAIGLVPDDGRDTDWLDPRALYRCHNQTVRLELRIGSHTNKRARDTTSRAA</sequence>
<keyword evidence="2" id="KW-0808">Transferase</keyword>
<dbReference type="STRING" id="112413.SAMN05421854_109233"/>
<name>A0A1I5WHA2_9PSEU</name>
<dbReference type="Pfam" id="PF01507">
    <property type="entry name" value="PAPS_reduct"/>
    <property type="match status" value="1"/>
</dbReference>
<dbReference type="PANTHER" id="PTHR43196">
    <property type="entry name" value="SULFATE ADENYLYLTRANSFERASE SUBUNIT 2"/>
    <property type="match status" value="1"/>
</dbReference>
<dbReference type="GO" id="GO:0016740">
    <property type="term" value="F:transferase activity"/>
    <property type="evidence" value="ECO:0007669"/>
    <property type="project" value="UniProtKB-KW"/>
</dbReference>